<organism evidence="3 4">
    <name type="scientific">Hyphobacterium vulgare</name>
    <dbReference type="NCBI Taxonomy" id="1736751"/>
    <lineage>
        <taxon>Bacteria</taxon>
        <taxon>Pseudomonadati</taxon>
        <taxon>Pseudomonadota</taxon>
        <taxon>Alphaproteobacteria</taxon>
        <taxon>Maricaulales</taxon>
        <taxon>Maricaulaceae</taxon>
        <taxon>Hyphobacterium</taxon>
    </lineage>
</organism>
<dbReference type="SUPFAM" id="SSF51556">
    <property type="entry name" value="Metallo-dependent hydrolases"/>
    <property type="match status" value="1"/>
</dbReference>
<reference evidence="4" key="1">
    <citation type="journal article" date="2019" name="Int. J. Syst. Evol. Microbiol.">
        <title>The Global Catalogue of Microorganisms (GCM) 10K type strain sequencing project: providing services to taxonomists for standard genome sequencing and annotation.</title>
        <authorList>
            <consortium name="The Broad Institute Genomics Platform"/>
            <consortium name="The Broad Institute Genome Sequencing Center for Infectious Disease"/>
            <person name="Wu L."/>
            <person name="Ma J."/>
        </authorList>
    </citation>
    <scope>NUCLEOTIDE SEQUENCE [LARGE SCALE GENOMIC DNA]</scope>
    <source>
        <strain evidence="4">KCTC 52487</strain>
    </source>
</reference>
<keyword evidence="1" id="KW-0732">Signal</keyword>
<dbReference type="RefSeq" id="WP_343165557.1">
    <property type="nucleotide sequence ID" value="NZ_JBHRSV010000014.1"/>
</dbReference>
<dbReference type="Pfam" id="PF01979">
    <property type="entry name" value="Amidohydro_1"/>
    <property type="match status" value="1"/>
</dbReference>
<gene>
    <name evidence="3" type="ORF">ACFOOR_07860</name>
</gene>
<dbReference type="Gene3D" id="2.30.40.10">
    <property type="entry name" value="Urease, subunit C, domain 1"/>
    <property type="match status" value="1"/>
</dbReference>
<proteinExistence type="predicted"/>
<evidence type="ECO:0000259" key="2">
    <source>
        <dbReference type="Pfam" id="PF01979"/>
    </source>
</evidence>
<dbReference type="InterPro" id="IPR051781">
    <property type="entry name" value="Metallo-dep_Hydrolase"/>
</dbReference>
<evidence type="ECO:0000313" key="4">
    <source>
        <dbReference type="Proteomes" id="UP001595379"/>
    </source>
</evidence>
<dbReference type="PANTHER" id="PTHR43135:SF3">
    <property type="entry name" value="ALPHA-D-RIBOSE 1-METHYLPHOSPHONATE 5-TRIPHOSPHATE DIPHOSPHATASE"/>
    <property type="match status" value="1"/>
</dbReference>
<feature type="domain" description="Amidohydrolase-related" evidence="2">
    <location>
        <begin position="278"/>
        <end position="393"/>
    </location>
</feature>
<dbReference type="Gene3D" id="3.20.20.140">
    <property type="entry name" value="Metal-dependent hydrolases"/>
    <property type="match status" value="1"/>
</dbReference>
<dbReference type="Proteomes" id="UP001595379">
    <property type="component" value="Unassembled WGS sequence"/>
</dbReference>
<name>A0ABV6ZXA4_9PROT</name>
<sequence>MQRLLSLLALGLAASGPAIAQDIAVTNGRVITNTDQGVIENGTVLMRDGVVVAVGNDVTIPDGARTVDAEGGWITPGIFAPFTQLGLIEVALEDSANDASASSTGFSVAIDVADAFNPRNSYIASNRIEGLTRFAVFPSTGGELFAGQGALGNTSGRNDSLTETGAFVYADLSQSGAATAGGSREAAWLFLEAAFDDARAYPGRYNGGSEGNVLSRLDAAALVDVTRGRVPLVMNVDRAADILRAIRFAEEHAPVQLIIQGGAEAWMVASELAEADIPVLIDPLRNLPASFDSLGATLEAPARLDAAGVTVAYTTETADGYFNARLLPQHAGNAVAHGVPWDDAFRAITLTPAEIYGVGDQYGALAPGYVADVVVWDGDPLEVMSAPTHVFVDGEETEMESRQTRLAERYRDIEDTTPFGYRH</sequence>
<dbReference type="InterPro" id="IPR032466">
    <property type="entry name" value="Metal_Hydrolase"/>
</dbReference>
<comment type="caution">
    <text evidence="3">The sequence shown here is derived from an EMBL/GenBank/DDBJ whole genome shotgun (WGS) entry which is preliminary data.</text>
</comment>
<evidence type="ECO:0000256" key="1">
    <source>
        <dbReference type="SAM" id="SignalP"/>
    </source>
</evidence>
<dbReference type="PANTHER" id="PTHR43135">
    <property type="entry name" value="ALPHA-D-RIBOSE 1-METHYLPHOSPHONATE 5-TRIPHOSPHATE DIPHOSPHATASE"/>
    <property type="match status" value="1"/>
</dbReference>
<dbReference type="SUPFAM" id="SSF51338">
    <property type="entry name" value="Composite domain of metallo-dependent hydrolases"/>
    <property type="match status" value="1"/>
</dbReference>
<keyword evidence="4" id="KW-1185">Reference proteome</keyword>
<feature type="signal peptide" evidence="1">
    <location>
        <begin position="1"/>
        <end position="20"/>
    </location>
</feature>
<evidence type="ECO:0000313" key="3">
    <source>
        <dbReference type="EMBL" id="MFC2926018.1"/>
    </source>
</evidence>
<dbReference type="InterPro" id="IPR011059">
    <property type="entry name" value="Metal-dep_hydrolase_composite"/>
</dbReference>
<dbReference type="EMBL" id="JBHRSV010000014">
    <property type="protein sequence ID" value="MFC2926018.1"/>
    <property type="molecule type" value="Genomic_DNA"/>
</dbReference>
<feature type="chain" id="PRO_5047538584" evidence="1">
    <location>
        <begin position="21"/>
        <end position="423"/>
    </location>
</feature>
<dbReference type="InterPro" id="IPR006680">
    <property type="entry name" value="Amidohydro-rel"/>
</dbReference>
<accession>A0ABV6ZXA4</accession>
<protein>
    <submittedName>
        <fullName evidence="3">Amidohydrolase family protein</fullName>
    </submittedName>
</protein>